<dbReference type="OrthoDB" id="7166292at2"/>
<name>A0A286G0S4_9PROT</name>
<dbReference type="SUPFAM" id="SSF47240">
    <property type="entry name" value="Ferritin-like"/>
    <property type="match status" value="1"/>
</dbReference>
<dbReference type="AlphaFoldDB" id="A0A286G0S4"/>
<keyword evidence="3" id="KW-1185">Reference proteome</keyword>
<proteinExistence type="predicted"/>
<evidence type="ECO:0000313" key="2">
    <source>
        <dbReference type="EMBL" id="SOD89042.1"/>
    </source>
</evidence>
<dbReference type="RefSeq" id="WP_097277016.1">
    <property type="nucleotide sequence ID" value="NZ_OCNJ01000001.1"/>
</dbReference>
<dbReference type="Proteomes" id="UP000219621">
    <property type="component" value="Unassembled WGS sequence"/>
</dbReference>
<accession>A0A286G0S4</accession>
<dbReference type="CDD" id="cd00657">
    <property type="entry name" value="Ferritin_like"/>
    <property type="match status" value="1"/>
</dbReference>
<gene>
    <name evidence="2" type="ORF">SAMN05421508_10192</name>
</gene>
<dbReference type="Gene3D" id="1.20.1260.10">
    <property type="match status" value="1"/>
</dbReference>
<protein>
    <recommendedName>
        <fullName evidence="1">DUF2383 domain-containing protein</fullName>
    </recommendedName>
</protein>
<reference evidence="2 3" key="1">
    <citation type="submission" date="2017-09" db="EMBL/GenBank/DDBJ databases">
        <authorList>
            <person name="Ehlers B."/>
            <person name="Leendertz F.H."/>
        </authorList>
    </citation>
    <scope>NUCLEOTIDE SEQUENCE [LARGE SCALE GENOMIC DNA]</scope>
    <source>
        <strain evidence="2 3">USBA 140</strain>
    </source>
</reference>
<feature type="domain" description="DUF2383" evidence="1">
    <location>
        <begin position="16"/>
        <end position="115"/>
    </location>
</feature>
<organism evidence="2 3">
    <name type="scientific">Caenispirillum bisanense</name>
    <dbReference type="NCBI Taxonomy" id="414052"/>
    <lineage>
        <taxon>Bacteria</taxon>
        <taxon>Pseudomonadati</taxon>
        <taxon>Pseudomonadota</taxon>
        <taxon>Alphaproteobacteria</taxon>
        <taxon>Rhodospirillales</taxon>
        <taxon>Novispirillaceae</taxon>
        <taxon>Caenispirillum</taxon>
    </lineage>
</organism>
<evidence type="ECO:0000313" key="3">
    <source>
        <dbReference type="Proteomes" id="UP000219621"/>
    </source>
</evidence>
<dbReference type="EMBL" id="OCNJ01000001">
    <property type="protein sequence ID" value="SOD89042.1"/>
    <property type="molecule type" value="Genomic_DNA"/>
</dbReference>
<dbReference type="InterPro" id="IPR019052">
    <property type="entry name" value="DUF2383"/>
</dbReference>
<sequence length="149" mass="16275">MATTIGKEARLTDLVESLLHLEHDAIAAYEEAVARIDDGGFKSSLQGFQRDHQRHVTELSSLLRDLGGTPPSGGGFKQMLTTGKVKLADFLGDKAILQAMKTNEDDTNTAYERASAHGEATPAARTLFEGALADERRHRAWIEETVARL</sequence>
<evidence type="ECO:0000259" key="1">
    <source>
        <dbReference type="Pfam" id="PF09537"/>
    </source>
</evidence>
<dbReference type="InterPro" id="IPR009078">
    <property type="entry name" value="Ferritin-like_SF"/>
</dbReference>
<dbReference type="Pfam" id="PF09537">
    <property type="entry name" value="DUF2383"/>
    <property type="match status" value="1"/>
</dbReference>
<dbReference type="InterPro" id="IPR012347">
    <property type="entry name" value="Ferritin-like"/>
</dbReference>